<dbReference type="PANTHER" id="PTHR43257">
    <property type="entry name" value="PYRUVATE DEHYDROGENASE E1 COMPONENT BETA SUBUNIT"/>
    <property type="match status" value="1"/>
</dbReference>
<evidence type="ECO:0000256" key="1">
    <source>
        <dbReference type="ARBA" id="ARBA00001964"/>
    </source>
</evidence>
<dbReference type="Pfam" id="PF02780">
    <property type="entry name" value="Transketolase_C"/>
    <property type="match status" value="1"/>
</dbReference>
<comment type="cofactor">
    <cofactor evidence="1">
        <name>thiamine diphosphate</name>
        <dbReference type="ChEBI" id="CHEBI:58937"/>
    </cofactor>
</comment>
<dbReference type="RefSeq" id="WP_344417670.1">
    <property type="nucleotide sequence ID" value="NZ_BAAAQK010000009.1"/>
</dbReference>
<comment type="caution">
    <text evidence="5">The sequence shown here is derived from an EMBL/GenBank/DDBJ whole genome shotgun (WGS) entry which is preliminary data.</text>
</comment>
<evidence type="ECO:0000313" key="6">
    <source>
        <dbReference type="Proteomes" id="UP001500449"/>
    </source>
</evidence>
<proteinExistence type="predicted"/>
<evidence type="ECO:0000259" key="4">
    <source>
        <dbReference type="SMART" id="SM00861"/>
    </source>
</evidence>
<dbReference type="NCBIfam" id="NF006667">
    <property type="entry name" value="PRK09212.1"/>
    <property type="match status" value="1"/>
</dbReference>
<dbReference type="PANTHER" id="PTHR43257:SF2">
    <property type="entry name" value="PYRUVATE DEHYDROGENASE E1 COMPONENT SUBUNIT BETA"/>
    <property type="match status" value="1"/>
</dbReference>
<evidence type="ECO:0000313" key="5">
    <source>
        <dbReference type="EMBL" id="GAA1851143.1"/>
    </source>
</evidence>
<keyword evidence="2" id="KW-0560">Oxidoreductase</keyword>
<accession>A0ABN2N6F5</accession>
<evidence type="ECO:0000256" key="3">
    <source>
        <dbReference type="ARBA" id="ARBA00023052"/>
    </source>
</evidence>
<evidence type="ECO:0000256" key="2">
    <source>
        <dbReference type="ARBA" id="ARBA00023002"/>
    </source>
</evidence>
<dbReference type="InterPro" id="IPR029061">
    <property type="entry name" value="THDP-binding"/>
</dbReference>
<gene>
    <name evidence="5" type="ORF">GCM10009836_33900</name>
</gene>
<keyword evidence="3" id="KW-0786">Thiamine pyrophosphate</keyword>
<dbReference type="Pfam" id="PF02779">
    <property type="entry name" value="Transket_pyr"/>
    <property type="match status" value="1"/>
</dbReference>
<dbReference type="Gene3D" id="3.40.50.920">
    <property type="match status" value="1"/>
</dbReference>
<dbReference type="SMART" id="SM00861">
    <property type="entry name" value="Transket_pyr"/>
    <property type="match status" value="1"/>
</dbReference>
<dbReference type="EMBL" id="BAAAQK010000009">
    <property type="protein sequence ID" value="GAA1851143.1"/>
    <property type="molecule type" value="Genomic_DNA"/>
</dbReference>
<dbReference type="Gene3D" id="3.40.50.970">
    <property type="match status" value="1"/>
</dbReference>
<keyword evidence="6" id="KW-1185">Reference proteome</keyword>
<dbReference type="Proteomes" id="UP001500449">
    <property type="component" value="Unassembled WGS sequence"/>
</dbReference>
<dbReference type="InterPro" id="IPR033248">
    <property type="entry name" value="Transketolase_C"/>
</dbReference>
<dbReference type="InterPro" id="IPR005475">
    <property type="entry name" value="Transketolase-like_Pyr-bd"/>
</dbReference>
<reference evidence="5 6" key="1">
    <citation type="journal article" date="2019" name="Int. J. Syst. Evol. Microbiol.">
        <title>The Global Catalogue of Microorganisms (GCM) 10K type strain sequencing project: providing services to taxonomists for standard genome sequencing and annotation.</title>
        <authorList>
            <consortium name="The Broad Institute Genomics Platform"/>
            <consortium name="The Broad Institute Genome Sequencing Center for Infectious Disease"/>
            <person name="Wu L."/>
            <person name="Ma J."/>
        </authorList>
    </citation>
    <scope>NUCLEOTIDE SEQUENCE [LARGE SCALE GENOMIC DNA]</scope>
    <source>
        <strain evidence="5 6">JCM 16009</strain>
    </source>
</reference>
<dbReference type="InterPro" id="IPR009014">
    <property type="entry name" value="Transketo_C/PFOR_II"/>
</dbReference>
<protein>
    <submittedName>
        <fullName evidence="5">Alpha-ketoacid dehydrogenase subunit beta</fullName>
    </submittedName>
</protein>
<feature type="domain" description="Transketolase-like pyrimidine-binding" evidence="4">
    <location>
        <begin position="4"/>
        <end position="179"/>
    </location>
</feature>
<sequence length="335" mass="34971">MATLTYRNAAAAGLRQEMLRDESVILLGEDVAKAGGVFKTSRGLYDEFGAQRVFDTPIAEQAILGAALGAAMTGMRPVAEIMFADFLAVCWDYVVNEIPKARYMTAGQFGAPLVIRAANGAGIGFGPQHSQAVETWAMTVPGLKIVSPSTPADMKGLMAAAIRDDDPVLVLESKALLATKGEVPDGELVIPLGQAAVRRTGQDLTIAALGSTVPTAQAAAAELAAQDIDATVIDLRSVVPLDAGTVLASVAETGRLVVVEEAPAQLGWGASVASLVGEEAFGSLRAPVRRVCTANVPVPGSRRLEERYLPEVHHVVDAAVATVSYVHRSFVDSKG</sequence>
<name>A0ABN2N6F5_9PSEU</name>
<organism evidence="5 6">
    <name type="scientific">Pseudonocardia ailaonensis</name>
    <dbReference type="NCBI Taxonomy" id="367279"/>
    <lineage>
        <taxon>Bacteria</taxon>
        <taxon>Bacillati</taxon>
        <taxon>Actinomycetota</taxon>
        <taxon>Actinomycetes</taxon>
        <taxon>Pseudonocardiales</taxon>
        <taxon>Pseudonocardiaceae</taxon>
        <taxon>Pseudonocardia</taxon>
    </lineage>
</organism>
<dbReference type="SUPFAM" id="SSF52922">
    <property type="entry name" value="TK C-terminal domain-like"/>
    <property type="match status" value="1"/>
</dbReference>
<dbReference type="CDD" id="cd07036">
    <property type="entry name" value="TPP_PYR_E1-PDHc-beta_like"/>
    <property type="match status" value="1"/>
</dbReference>
<dbReference type="SUPFAM" id="SSF52518">
    <property type="entry name" value="Thiamin diphosphate-binding fold (THDP-binding)"/>
    <property type="match status" value="1"/>
</dbReference>